<protein>
    <submittedName>
        <fullName evidence="2">Uncharacterized protein</fullName>
    </submittedName>
</protein>
<name>A0ABU9IW39_9GAMM</name>
<evidence type="ECO:0000256" key="1">
    <source>
        <dbReference type="SAM" id="SignalP"/>
    </source>
</evidence>
<keyword evidence="3" id="KW-1185">Reference proteome</keyword>
<feature type="chain" id="PRO_5046906898" evidence="1">
    <location>
        <begin position="27"/>
        <end position="431"/>
    </location>
</feature>
<dbReference type="InterPro" id="IPR029058">
    <property type="entry name" value="AB_hydrolase_fold"/>
</dbReference>
<feature type="signal peptide" evidence="1">
    <location>
        <begin position="1"/>
        <end position="26"/>
    </location>
</feature>
<dbReference type="EMBL" id="JBBWWT010000001">
    <property type="protein sequence ID" value="MEL1263189.1"/>
    <property type="molecule type" value="Genomic_DNA"/>
</dbReference>
<proteinExistence type="predicted"/>
<dbReference type="Proteomes" id="UP001459204">
    <property type="component" value="Unassembled WGS sequence"/>
</dbReference>
<gene>
    <name evidence="2" type="ORF">AAD027_02260</name>
</gene>
<evidence type="ECO:0000313" key="3">
    <source>
        <dbReference type="Proteomes" id="UP001459204"/>
    </source>
</evidence>
<dbReference type="Gene3D" id="3.40.50.1820">
    <property type="entry name" value="alpha/beta hydrolase"/>
    <property type="match status" value="1"/>
</dbReference>
<dbReference type="SUPFAM" id="SSF53474">
    <property type="entry name" value="alpha/beta-Hydrolases"/>
    <property type="match status" value="1"/>
</dbReference>
<evidence type="ECO:0000313" key="2">
    <source>
        <dbReference type="EMBL" id="MEL1263189.1"/>
    </source>
</evidence>
<accession>A0ABU9IW39</accession>
<comment type="caution">
    <text evidence="2">The sequence shown here is derived from an EMBL/GenBank/DDBJ whole genome shotgun (WGS) entry which is preliminary data.</text>
</comment>
<sequence length="431" mass="46898">MSAFIRSMRGSALVAMAALFAAPAMAEAPVAFERTACPASVAAVADCHSGRDDNGAWLLVAIPHEWNHRLIVHAHGGPRLGAPRAGDSDEDLDRFSVMVREGYAWIGSTYRRGGYGVRMAAEDADNSRRIFWAAWGRPERTLLHGQSWGGNVAAKAAELYALDGEGRANYDAVLTTNGLLFGGTRGYGFRADLRAVYQYYCRNHPAAGEVQYPVWQGLPAGARMGRDELRRRVDACTGVDLAPAKRTREQAARLRDILAVTGVAERQLISHLAWGTFHFQDLVHLRLGGRNPFDNTRTVYRGSRDDDALNAGVERFAADPDALARLAYDADLSGLIVLPTLTVHARHDPVVSFEAEAVYAATVQAAGRGHLLAQLATDEDEHSRLRDATYLGALDALEAWLDTGVRPDGSRIQAACLARVRDPADCRFTPP</sequence>
<reference evidence="2 3" key="1">
    <citation type="submission" date="2024-04" db="EMBL/GenBank/DDBJ databases">
        <title>Draft genome sequence of Pseudoxanthomonas putridarboris WD12.</title>
        <authorList>
            <person name="Oh J."/>
        </authorList>
    </citation>
    <scope>NUCLEOTIDE SEQUENCE [LARGE SCALE GENOMIC DNA]</scope>
    <source>
        <strain evidence="2 3">WD12</strain>
    </source>
</reference>
<keyword evidence="1" id="KW-0732">Signal</keyword>
<organism evidence="2 3">
    <name type="scientific">Pseudoxanthomonas putridarboris</name>
    <dbReference type="NCBI Taxonomy" id="752605"/>
    <lineage>
        <taxon>Bacteria</taxon>
        <taxon>Pseudomonadati</taxon>
        <taxon>Pseudomonadota</taxon>
        <taxon>Gammaproteobacteria</taxon>
        <taxon>Lysobacterales</taxon>
        <taxon>Lysobacteraceae</taxon>
        <taxon>Pseudoxanthomonas</taxon>
    </lineage>
</organism>